<dbReference type="EMBL" id="JASWJB010000170">
    <property type="protein sequence ID" value="KAK2594399.1"/>
    <property type="molecule type" value="Genomic_DNA"/>
</dbReference>
<evidence type="ECO:0000256" key="1">
    <source>
        <dbReference type="SAM" id="MobiDB-lite"/>
    </source>
</evidence>
<proteinExistence type="predicted"/>
<evidence type="ECO:0000313" key="3">
    <source>
        <dbReference type="Proteomes" id="UP001251528"/>
    </source>
</evidence>
<dbReference type="AlphaFoldDB" id="A0AAJ0CK11"/>
<accession>A0AAJ0CK11</accession>
<organism evidence="2 3">
    <name type="scientific">Conoideocrella luteorostrata</name>
    <dbReference type="NCBI Taxonomy" id="1105319"/>
    <lineage>
        <taxon>Eukaryota</taxon>
        <taxon>Fungi</taxon>
        <taxon>Dikarya</taxon>
        <taxon>Ascomycota</taxon>
        <taxon>Pezizomycotina</taxon>
        <taxon>Sordariomycetes</taxon>
        <taxon>Hypocreomycetidae</taxon>
        <taxon>Hypocreales</taxon>
        <taxon>Clavicipitaceae</taxon>
        <taxon>Conoideocrella</taxon>
    </lineage>
</organism>
<protein>
    <submittedName>
        <fullName evidence="2">Uncharacterized protein</fullName>
    </submittedName>
</protein>
<gene>
    <name evidence="2" type="ORF">QQS21_007905</name>
</gene>
<comment type="caution">
    <text evidence="2">The sequence shown here is derived from an EMBL/GenBank/DDBJ whole genome shotgun (WGS) entry which is preliminary data.</text>
</comment>
<reference evidence="2" key="1">
    <citation type="submission" date="2023-06" db="EMBL/GenBank/DDBJ databases">
        <title>Conoideocrella luteorostrata (Hypocreales: Clavicipitaceae), a potential biocontrol fungus for elongate hemlock scale in United States Christmas tree production areas.</title>
        <authorList>
            <person name="Barrett H."/>
            <person name="Lovett B."/>
            <person name="Macias A.M."/>
            <person name="Stajich J.E."/>
            <person name="Kasson M.T."/>
        </authorList>
    </citation>
    <scope>NUCLEOTIDE SEQUENCE</scope>
    <source>
        <strain evidence="2">ARSEF 14590</strain>
    </source>
</reference>
<feature type="compositionally biased region" description="Polar residues" evidence="1">
    <location>
        <begin position="68"/>
        <end position="81"/>
    </location>
</feature>
<feature type="region of interest" description="Disordered" evidence="1">
    <location>
        <begin position="68"/>
        <end position="99"/>
    </location>
</feature>
<dbReference type="Proteomes" id="UP001251528">
    <property type="component" value="Unassembled WGS sequence"/>
</dbReference>
<keyword evidence="3" id="KW-1185">Reference proteome</keyword>
<evidence type="ECO:0000313" key="2">
    <source>
        <dbReference type="EMBL" id="KAK2594399.1"/>
    </source>
</evidence>
<sequence>MLSMSNRQKPFAFYSPQIYECVIKLTLGKGDYIYYGKDETGKEVFITGTDNLDGLSISHACESLSTKLEPSPSQVTSTACAPSQPAHEQANRVIRSLRS</sequence>
<name>A0AAJ0CK11_9HYPO</name>